<feature type="compositionally biased region" description="Basic and acidic residues" evidence="1">
    <location>
        <begin position="430"/>
        <end position="460"/>
    </location>
</feature>
<keyword evidence="2" id="KW-0472">Membrane</keyword>
<feature type="transmembrane region" description="Helical" evidence="2">
    <location>
        <begin position="378"/>
        <end position="396"/>
    </location>
</feature>
<dbReference type="EMBL" id="WIGM01000625">
    <property type="protein sequence ID" value="KAF6818871.1"/>
    <property type="molecule type" value="Genomic_DNA"/>
</dbReference>
<feature type="transmembrane region" description="Helical" evidence="2">
    <location>
        <begin position="490"/>
        <end position="511"/>
    </location>
</feature>
<evidence type="ECO:0000256" key="3">
    <source>
        <dbReference type="SAM" id="SignalP"/>
    </source>
</evidence>
<feature type="transmembrane region" description="Helical" evidence="2">
    <location>
        <begin position="207"/>
        <end position="225"/>
    </location>
</feature>
<keyword evidence="5" id="KW-1185">Reference proteome</keyword>
<keyword evidence="2" id="KW-0812">Transmembrane</keyword>
<evidence type="ECO:0000313" key="4">
    <source>
        <dbReference type="EMBL" id="KAF6818871.1"/>
    </source>
</evidence>
<feature type="signal peptide" evidence="3">
    <location>
        <begin position="1"/>
        <end position="20"/>
    </location>
</feature>
<reference evidence="4" key="1">
    <citation type="journal article" date="2020" name="Phytopathology">
        <title>Genome Sequence Resources of Colletotrichum truncatum, C. plurivorum, C. musicola, and C. sojae: Four Species Pathogenic to Soybean (Glycine max).</title>
        <authorList>
            <person name="Rogerio F."/>
            <person name="Boufleur T.R."/>
            <person name="Ciampi-Guillardi M."/>
            <person name="Sukno S.A."/>
            <person name="Thon M.R."/>
            <person name="Massola Junior N.S."/>
            <person name="Baroncelli R."/>
        </authorList>
    </citation>
    <scope>NUCLEOTIDE SEQUENCE</scope>
    <source>
        <strain evidence="4">LFN0074</strain>
    </source>
</reference>
<evidence type="ECO:0000256" key="2">
    <source>
        <dbReference type="SAM" id="Phobius"/>
    </source>
</evidence>
<feature type="compositionally biased region" description="Polar residues" evidence="1">
    <location>
        <begin position="177"/>
        <end position="193"/>
    </location>
</feature>
<feature type="chain" id="PRO_5034183614" evidence="3">
    <location>
        <begin position="21"/>
        <end position="520"/>
    </location>
</feature>
<dbReference type="OrthoDB" id="5406607at2759"/>
<comment type="caution">
    <text evidence="4">The sequence shown here is derived from an EMBL/GenBank/DDBJ whole genome shotgun (WGS) entry which is preliminary data.</text>
</comment>
<keyword evidence="2" id="KW-1133">Transmembrane helix</keyword>
<proteinExistence type="predicted"/>
<evidence type="ECO:0000313" key="5">
    <source>
        <dbReference type="Proteomes" id="UP000639643"/>
    </source>
</evidence>
<keyword evidence="3" id="KW-0732">Signal</keyword>
<evidence type="ECO:0000256" key="1">
    <source>
        <dbReference type="SAM" id="MobiDB-lite"/>
    </source>
</evidence>
<accession>A0A8H6JU43</accession>
<feature type="transmembrane region" description="Helical" evidence="2">
    <location>
        <begin position="237"/>
        <end position="256"/>
    </location>
</feature>
<feature type="region of interest" description="Disordered" evidence="1">
    <location>
        <begin position="427"/>
        <end position="482"/>
    </location>
</feature>
<name>A0A8H6JU43_9PEZI</name>
<protein>
    <submittedName>
        <fullName evidence="4">Nacht domain protein</fullName>
    </submittedName>
</protein>
<feature type="transmembrane region" description="Helical" evidence="2">
    <location>
        <begin position="339"/>
        <end position="358"/>
    </location>
</feature>
<gene>
    <name evidence="4" type="ORF">CMUS01_11817</name>
</gene>
<sequence>MRRLMAVIILACLAIAQAQANNDTSTSDGDDAQCPINVPGFFHRGDCNLLCKPASWTDVLVFFLGNYVAHAATVITSPGQTTLQTVTLTLSAVLFPNAGIRNGLRAIINRSQLESFSSLQKAARAGALLTVVKQDQEGGGCRKPNRSIHGSYNIPPGYKLQQVKWDATFQKFDEETPSPSLTDRQNDSSNTGRNDPLPKEICCSYNFFQIAASLVQLVFAVMTLYRTRGNQIERYGYAAFGLTVVPYAWMSVINLLGNLLSPQYDTAFIVGSATLNGLRDRNEPRDRDVKWSVVECTVGILSETNDSTDQHAGNWITRFAQLIQRRFYSLRGSLRLLRGLLRLFWYPFLLFFKLQRLFADVEHYRGAITNDFEDDLMYMWTISLVPIAVVGGLSRFQPGDSATYQRVWTMLWLVSGQTVGTNTAAIFDLPPKDPREPRQPELPEELKQPVELKEPRELKELGQTGGPKKHNETDSSSDSSSFSMGKFQAIYGRLIWAAVPIGGLVVVGQMVREFGTCEEL</sequence>
<organism evidence="4 5">
    <name type="scientific">Colletotrichum musicola</name>
    <dbReference type="NCBI Taxonomy" id="2175873"/>
    <lineage>
        <taxon>Eukaryota</taxon>
        <taxon>Fungi</taxon>
        <taxon>Dikarya</taxon>
        <taxon>Ascomycota</taxon>
        <taxon>Pezizomycotina</taxon>
        <taxon>Sordariomycetes</taxon>
        <taxon>Hypocreomycetidae</taxon>
        <taxon>Glomerellales</taxon>
        <taxon>Glomerellaceae</taxon>
        <taxon>Colletotrichum</taxon>
        <taxon>Colletotrichum orchidearum species complex</taxon>
    </lineage>
</organism>
<feature type="region of interest" description="Disordered" evidence="1">
    <location>
        <begin position="174"/>
        <end position="195"/>
    </location>
</feature>
<dbReference type="AlphaFoldDB" id="A0A8H6JU43"/>
<dbReference type="Proteomes" id="UP000639643">
    <property type="component" value="Unassembled WGS sequence"/>
</dbReference>